<organism evidence="2 3">
    <name type="scientific">Gigaspora rosea</name>
    <dbReference type="NCBI Taxonomy" id="44941"/>
    <lineage>
        <taxon>Eukaryota</taxon>
        <taxon>Fungi</taxon>
        <taxon>Fungi incertae sedis</taxon>
        <taxon>Mucoromycota</taxon>
        <taxon>Glomeromycotina</taxon>
        <taxon>Glomeromycetes</taxon>
        <taxon>Diversisporales</taxon>
        <taxon>Gigasporaceae</taxon>
        <taxon>Gigaspora</taxon>
    </lineage>
</organism>
<dbReference type="OrthoDB" id="10316635at2759"/>
<sequence>MNQFTNQVTGGQFQRPRNTNTRPRGQFRRVLNTNAQQRGQFQRALNTNSRPRGQFRRVLNTRRQARRLRPQNTTNPPVGVFTAIQQYADLVEGSSPFNGLQNAGISSQNTQYPTGLFSGFSF</sequence>
<feature type="region of interest" description="Disordered" evidence="1">
    <location>
        <begin position="1"/>
        <end position="26"/>
    </location>
</feature>
<comment type="caution">
    <text evidence="2">The sequence shown here is derived from an EMBL/GenBank/DDBJ whole genome shotgun (WGS) entry which is preliminary data.</text>
</comment>
<evidence type="ECO:0000313" key="2">
    <source>
        <dbReference type="EMBL" id="RIB01758.1"/>
    </source>
</evidence>
<protein>
    <submittedName>
        <fullName evidence="2">Uncharacterized protein</fullName>
    </submittedName>
</protein>
<dbReference type="AlphaFoldDB" id="A0A397TXY2"/>
<feature type="compositionally biased region" description="Polar residues" evidence="1">
    <location>
        <begin position="1"/>
        <end position="23"/>
    </location>
</feature>
<keyword evidence="3" id="KW-1185">Reference proteome</keyword>
<dbReference type="Proteomes" id="UP000266673">
    <property type="component" value="Unassembled WGS sequence"/>
</dbReference>
<gene>
    <name evidence="2" type="ORF">C2G38_2229746</name>
</gene>
<evidence type="ECO:0000313" key="3">
    <source>
        <dbReference type="Proteomes" id="UP000266673"/>
    </source>
</evidence>
<reference evidence="2 3" key="1">
    <citation type="submission" date="2018-06" db="EMBL/GenBank/DDBJ databases">
        <title>Comparative genomics reveals the genomic features of Rhizophagus irregularis, R. cerebriforme, R. diaphanum and Gigaspora rosea, and their symbiotic lifestyle signature.</title>
        <authorList>
            <person name="Morin E."/>
            <person name="San Clemente H."/>
            <person name="Chen E.C.H."/>
            <person name="De La Providencia I."/>
            <person name="Hainaut M."/>
            <person name="Kuo A."/>
            <person name="Kohler A."/>
            <person name="Murat C."/>
            <person name="Tang N."/>
            <person name="Roy S."/>
            <person name="Loubradou J."/>
            <person name="Henrissat B."/>
            <person name="Grigoriev I.V."/>
            <person name="Corradi N."/>
            <person name="Roux C."/>
            <person name="Martin F.M."/>
        </authorList>
    </citation>
    <scope>NUCLEOTIDE SEQUENCE [LARGE SCALE GENOMIC DNA]</scope>
    <source>
        <strain evidence="2 3">DAOM 194757</strain>
    </source>
</reference>
<name>A0A397TXY2_9GLOM</name>
<proteinExistence type="predicted"/>
<accession>A0A397TXY2</accession>
<evidence type="ECO:0000256" key="1">
    <source>
        <dbReference type="SAM" id="MobiDB-lite"/>
    </source>
</evidence>
<dbReference type="EMBL" id="QKWP01002950">
    <property type="protein sequence ID" value="RIB01758.1"/>
    <property type="molecule type" value="Genomic_DNA"/>
</dbReference>